<comment type="caution">
    <text evidence="1">The sequence shown here is derived from an EMBL/GenBank/DDBJ whole genome shotgun (WGS) entry which is preliminary data.</text>
</comment>
<accession>A0A815JJT0</accession>
<sequence length="269" mass="31682">MTHDNISASFRPITELADLTPHAEFLPYPNNDFDVSIDEDLQRMETKKPVSDFNHRHDQINNTNEVNPCFPTRTDRMAMMNGASIRKCCEMFKEYLNRIVEHRKFRHHLRQFFNVSFLSFIHGICISQKENYLLKRVHNDSRGSRRLIHLPSALNSSLIHHREYVHFEFDAFRIEMHIVVDDTGVKNGIEIKPSGDETFRLDILLGKITVCFRFPSTNLIVLFEYDVPFTMVLNSSYTKRTVLFWFHHKEMVVIHQKVAFLYGIDLCFG</sequence>
<reference evidence="1" key="1">
    <citation type="submission" date="2021-02" db="EMBL/GenBank/DDBJ databases">
        <authorList>
            <person name="Nowell W R."/>
        </authorList>
    </citation>
    <scope>NUCLEOTIDE SEQUENCE</scope>
</reference>
<dbReference type="Proteomes" id="UP000663852">
    <property type="component" value="Unassembled WGS sequence"/>
</dbReference>
<evidence type="ECO:0000313" key="2">
    <source>
        <dbReference type="EMBL" id="CAF1436535.1"/>
    </source>
</evidence>
<gene>
    <name evidence="2" type="ORF">EDS130_LOCUS38565</name>
    <name evidence="1" type="ORF">XAT740_LOCUS33053</name>
</gene>
<dbReference type="OrthoDB" id="14911at2759"/>
<dbReference type="EMBL" id="CAJNOR010003127">
    <property type="protein sequence ID" value="CAF1380579.1"/>
    <property type="molecule type" value="Genomic_DNA"/>
</dbReference>
<dbReference type="AlphaFoldDB" id="A0A815JJT0"/>
<evidence type="ECO:0000313" key="3">
    <source>
        <dbReference type="Proteomes" id="UP000663828"/>
    </source>
</evidence>
<keyword evidence="3" id="KW-1185">Reference proteome</keyword>
<organism evidence="1 3">
    <name type="scientific">Adineta ricciae</name>
    <name type="common">Rotifer</name>
    <dbReference type="NCBI Taxonomy" id="249248"/>
    <lineage>
        <taxon>Eukaryota</taxon>
        <taxon>Metazoa</taxon>
        <taxon>Spiralia</taxon>
        <taxon>Gnathifera</taxon>
        <taxon>Rotifera</taxon>
        <taxon>Eurotatoria</taxon>
        <taxon>Bdelloidea</taxon>
        <taxon>Adinetida</taxon>
        <taxon>Adinetidae</taxon>
        <taxon>Adineta</taxon>
    </lineage>
</organism>
<proteinExistence type="predicted"/>
<protein>
    <submittedName>
        <fullName evidence="1">Uncharacterized protein</fullName>
    </submittedName>
</protein>
<dbReference type="Proteomes" id="UP000663828">
    <property type="component" value="Unassembled WGS sequence"/>
</dbReference>
<dbReference type="EMBL" id="CAJNOJ010000406">
    <property type="protein sequence ID" value="CAF1436535.1"/>
    <property type="molecule type" value="Genomic_DNA"/>
</dbReference>
<evidence type="ECO:0000313" key="1">
    <source>
        <dbReference type="EMBL" id="CAF1380579.1"/>
    </source>
</evidence>
<name>A0A815JJT0_ADIRI</name>